<proteinExistence type="predicted"/>
<keyword evidence="2" id="KW-1133">Transmembrane helix</keyword>
<organism evidence="3 4">
    <name type="scientific">Microbacterium lacticum</name>
    <dbReference type="NCBI Taxonomy" id="33885"/>
    <lineage>
        <taxon>Bacteria</taxon>
        <taxon>Bacillati</taxon>
        <taxon>Actinomycetota</taxon>
        <taxon>Actinomycetes</taxon>
        <taxon>Micrococcales</taxon>
        <taxon>Microbacteriaceae</taxon>
        <taxon>Microbacterium</taxon>
    </lineage>
</organism>
<comment type="caution">
    <text evidence="3">The sequence shown here is derived from an EMBL/GenBank/DDBJ whole genome shotgun (WGS) entry which is preliminary data.</text>
</comment>
<feature type="transmembrane region" description="Helical" evidence="2">
    <location>
        <begin position="116"/>
        <end position="136"/>
    </location>
</feature>
<keyword evidence="4" id="KW-1185">Reference proteome</keyword>
<dbReference type="Proteomes" id="UP000319804">
    <property type="component" value="Unassembled WGS sequence"/>
</dbReference>
<dbReference type="Pfam" id="PF14110">
    <property type="entry name" value="DUF4282"/>
    <property type="match status" value="1"/>
</dbReference>
<keyword evidence="2" id="KW-0812">Transmembrane</keyword>
<protein>
    <submittedName>
        <fullName evidence="3">Uncharacterized protein DUF4282</fullName>
    </submittedName>
</protein>
<gene>
    <name evidence="3" type="ORF">FHX68_0669</name>
</gene>
<evidence type="ECO:0000313" key="3">
    <source>
        <dbReference type="EMBL" id="TQN00565.1"/>
    </source>
</evidence>
<name>A0A4Y3ULV8_9MICO</name>
<feature type="compositionally biased region" description="Polar residues" evidence="1">
    <location>
        <begin position="32"/>
        <end position="46"/>
    </location>
</feature>
<evidence type="ECO:0000313" key="4">
    <source>
        <dbReference type="Proteomes" id="UP000319804"/>
    </source>
</evidence>
<feature type="region of interest" description="Disordered" evidence="1">
    <location>
        <begin position="1"/>
        <end position="46"/>
    </location>
</feature>
<feature type="transmembrane region" description="Helical" evidence="2">
    <location>
        <begin position="88"/>
        <end position="110"/>
    </location>
</feature>
<dbReference type="RefSeq" id="WP_141379715.1">
    <property type="nucleotide sequence ID" value="NZ_BJNA01000009.1"/>
</dbReference>
<sequence length="165" mass="17139">MSDQHIPPVPPQPGSGSGSTPPPSNPGQTPNAGQTPPSSQAPNAGNQWENVASGAAQSFGTSISDVGTPGFFAGLFDYSFSKFITTKVLGVLYGLITVLLVIGYIIAVISAFTSSVWLGLVILILGPLIGLVYLIFARITLEFYAAAIRTASNTTTLVEQGGLRR</sequence>
<dbReference type="AlphaFoldDB" id="A0A4Y3ULV8"/>
<accession>A0A4Y3ULV8</accession>
<dbReference type="InterPro" id="IPR025557">
    <property type="entry name" value="DUF4282"/>
</dbReference>
<evidence type="ECO:0000256" key="1">
    <source>
        <dbReference type="SAM" id="MobiDB-lite"/>
    </source>
</evidence>
<keyword evidence="2" id="KW-0472">Membrane</keyword>
<evidence type="ECO:0000256" key="2">
    <source>
        <dbReference type="SAM" id="Phobius"/>
    </source>
</evidence>
<dbReference type="EMBL" id="VFPS01000001">
    <property type="protein sequence ID" value="TQN00565.1"/>
    <property type="molecule type" value="Genomic_DNA"/>
</dbReference>
<reference evidence="3 4" key="1">
    <citation type="submission" date="2019-06" db="EMBL/GenBank/DDBJ databases">
        <title>Sequencing the genomes of 1000 actinobacteria strains.</title>
        <authorList>
            <person name="Klenk H.-P."/>
        </authorList>
    </citation>
    <scope>NUCLEOTIDE SEQUENCE [LARGE SCALE GENOMIC DNA]</scope>
    <source>
        <strain evidence="3 4">DSM 20427</strain>
    </source>
</reference>